<reference evidence="2 3" key="1">
    <citation type="submission" date="2020-08" db="EMBL/GenBank/DDBJ databases">
        <title>Genomic Encyclopedia of Type Strains, Phase IV (KMG-V): Genome sequencing to study the core and pangenomes of soil and plant-associated prokaryotes.</title>
        <authorList>
            <person name="Whitman W."/>
        </authorList>
    </citation>
    <scope>NUCLEOTIDE SEQUENCE [LARGE SCALE GENOMIC DNA]</scope>
    <source>
        <strain evidence="2 3">M8UP14</strain>
    </source>
</reference>
<dbReference type="Proteomes" id="UP000540989">
    <property type="component" value="Unassembled WGS sequence"/>
</dbReference>
<comment type="caution">
    <text evidence="2">The sequence shown here is derived from an EMBL/GenBank/DDBJ whole genome shotgun (WGS) entry which is preliminary data.</text>
</comment>
<dbReference type="AlphaFoldDB" id="A0A7W7ZDX0"/>
<evidence type="ECO:0000313" key="3">
    <source>
        <dbReference type="Proteomes" id="UP000540989"/>
    </source>
</evidence>
<feature type="region of interest" description="Disordered" evidence="1">
    <location>
        <begin position="51"/>
        <end position="78"/>
    </location>
</feature>
<proteinExistence type="predicted"/>
<evidence type="ECO:0000256" key="1">
    <source>
        <dbReference type="SAM" id="MobiDB-lite"/>
    </source>
</evidence>
<evidence type="ECO:0000313" key="2">
    <source>
        <dbReference type="EMBL" id="MBB5058119.1"/>
    </source>
</evidence>
<sequence>MKLKVKVSAAVAYDGKAIIGVGGLDEGRQNHTAGGNAIKDQGIDIVGAEDHGKIGSRERTDSMLGDDDLVTPRRNDVGDGPEWCPEELLMLFRSLDGTKQRIASTDFGQPWAKAYLNMDDRHPNGTSMTEDLCGSTKESVLGIAGVDGEDADLAIHAQQGCARGINRQRVCHSQAPLALSPAAPEF</sequence>
<feature type="compositionally biased region" description="Basic and acidic residues" evidence="1">
    <location>
        <begin position="51"/>
        <end position="61"/>
    </location>
</feature>
<name>A0A7W7ZDX0_9BACT</name>
<dbReference type="EMBL" id="JACHIP010000003">
    <property type="protein sequence ID" value="MBB5058119.1"/>
    <property type="molecule type" value="Genomic_DNA"/>
</dbReference>
<accession>A0A7W7ZDX0</accession>
<organism evidence="2 3">
    <name type="scientific">Granulicella aggregans</name>
    <dbReference type="NCBI Taxonomy" id="474949"/>
    <lineage>
        <taxon>Bacteria</taxon>
        <taxon>Pseudomonadati</taxon>
        <taxon>Acidobacteriota</taxon>
        <taxon>Terriglobia</taxon>
        <taxon>Terriglobales</taxon>
        <taxon>Acidobacteriaceae</taxon>
        <taxon>Granulicella</taxon>
    </lineage>
</organism>
<gene>
    <name evidence="2" type="ORF">HDF16_002825</name>
</gene>
<keyword evidence="3" id="KW-1185">Reference proteome</keyword>
<protein>
    <submittedName>
        <fullName evidence="2">Uncharacterized protein</fullName>
    </submittedName>
</protein>